<comment type="catalytic activity">
    <reaction evidence="12">
        <text>1,2-dihydroxy-5-(methylsulfanyl)pent-1-en-3-one + O2 = 3-(methylsulfanyl)propanoate + CO + formate + 2 H(+)</text>
        <dbReference type="Rhea" id="RHEA:14161"/>
        <dbReference type="ChEBI" id="CHEBI:15378"/>
        <dbReference type="ChEBI" id="CHEBI:15379"/>
        <dbReference type="ChEBI" id="CHEBI:15740"/>
        <dbReference type="ChEBI" id="CHEBI:17245"/>
        <dbReference type="ChEBI" id="CHEBI:49016"/>
        <dbReference type="ChEBI" id="CHEBI:49252"/>
        <dbReference type="EC" id="1.13.11.53"/>
    </reaction>
</comment>
<keyword evidence="7 12" id="KW-0223">Dioxygenase</keyword>
<dbReference type="PANTHER" id="PTHR23418:SF0">
    <property type="entry name" value="ACIREDUCTONE DIOXYGENASE"/>
    <property type="match status" value="1"/>
</dbReference>
<dbReference type="GO" id="GO:0016151">
    <property type="term" value="F:nickel cation binding"/>
    <property type="evidence" value="ECO:0007669"/>
    <property type="project" value="UniProtKB-UniRule"/>
</dbReference>
<feature type="binding site" evidence="12">
    <location>
        <position position="131"/>
    </location>
    <ligand>
        <name>Ni(2+)</name>
        <dbReference type="ChEBI" id="CHEBI:49786"/>
        <note>for nickel-dependent acireductone dioxygenase activity</note>
    </ligand>
</feature>
<dbReference type="EC" id="1.13.11.54" evidence="12"/>
<dbReference type="GO" id="GO:0005886">
    <property type="term" value="C:plasma membrane"/>
    <property type="evidence" value="ECO:0007669"/>
    <property type="project" value="UniProtKB-SubCell"/>
</dbReference>
<evidence type="ECO:0000256" key="5">
    <source>
        <dbReference type="ARBA" id="ARBA00022605"/>
    </source>
</evidence>
<evidence type="ECO:0000256" key="2">
    <source>
        <dbReference type="ARBA" id="ARBA00004413"/>
    </source>
</evidence>
<gene>
    <name evidence="13" type="ORF">AB6A40_008761</name>
</gene>
<keyword evidence="14" id="KW-1185">Reference proteome</keyword>
<dbReference type="FunFam" id="2.60.120.10:FF:000031">
    <property type="entry name" value="1,2-dihydroxy-3-keto-5-methylthiopentene dioxygenase"/>
    <property type="match status" value="1"/>
</dbReference>
<dbReference type="GO" id="GO:0005506">
    <property type="term" value="F:iron ion binding"/>
    <property type="evidence" value="ECO:0007669"/>
    <property type="project" value="UniProtKB-UniRule"/>
</dbReference>
<dbReference type="Gene3D" id="2.60.120.10">
    <property type="entry name" value="Jelly Rolls"/>
    <property type="match status" value="1"/>
</dbReference>
<name>A0ABD6EZ89_9BILA</name>
<evidence type="ECO:0000256" key="8">
    <source>
        <dbReference type="ARBA" id="ARBA00023002"/>
    </source>
</evidence>
<evidence type="ECO:0000256" key="1">
    <source>
        <dbReference type="ARBA" id="ARBA00000428"/>
    </source>
</evidence>
<feature type="binding site" evidence="12">
    <location>
        <position position="88"/>
    </location>
    <ligand>
        <name>Fe(2+)</name>
        <dbReference type="ChEBI" id="CHEBI:29033"/>
        <note>for iron-dependent acireductone dioxygenase activity</note>
    </ligand>
</feature>
<evidence type="ECO:0000256" key="4">
    <source>
        <dbReference type="ARBA" id="ARBA00022596"/>
    </source>
</evidence>
<evidence type="ECO:0000256" key="9">
    <source>
        <dbReference type="ARBA" id="ARBA00023004"/>
    </source>
</evidence>
<evidence type="ECO:0000256" key="10">
    <source>
        <dbReference type="ARBA" id="ARBA00023167"/>
    </source>
</evidence>
<comment type="caution">
    <text evidence="13">The sequence shown here is derived from an EMBL/GenBank/DDBJ whole genome shotgun (WGS) entry which is preliminary data.</text>
</comment>
<keyword evidence="3 12" id="KW-0963">Cytoplasm</keyword>
<keyword evidence="6 12" id="KW-0479">Metal-binding</keyword>
<feature type="binding site" evidence="12">
    <location>
        <position position="88"/>
    </location>
    <ligand>
        <name>Ni(2+)</name>
        <dbReference type="ChEBI" id="CHEBI:49786"/>
        <note>for nickel-dependent acireductone dioxygenase activity</note>
    </ligand>
</feature>
<dbReference type="EC" id="1.13.11.53" evidence="12"/>
<reference evidence="13 14" key="1">
    <citation type="submission" date="2024-08" db="EMBL/GenBank/DDBJ databases">
        <title>Gnathostoma spinigerum genome.</title>
        <authorList>
            <person name="Gonzalez-Bertolin B."/>
            <person name="Monzon S."/>
            <person name="Zaballos A."/>
            <person name="Jimenez P."/>
            <person name="Dekumyoy P."/>
            <person name="Varona S."/>
            <person name="Cuesta I."/>
            <person name="Sumanam S."/>
            <person name="Adisakwattana P."/>
            <person name="Gasser R.B."/>
            <person name="Hernandez-Gonzalez A."/>
            <person name="Young N.D."/>
            <person name="Perteguer M.J."/>
        </authorList>
    </citation>
    <scope>NUCLEOTIDE SEQUENCE [LARGE SCALE GENOMIC DNA]</scope>
    <source>
        <strain evidence="13">AL3</strain>
        <tissue evidence="13">Liver</tissue>
    </source>
</reference>
<evidence type="ECO:0000256" key="6">
    <source>
        <dbReference type="ARBA" id="ARBA00022723"/>
    </source>
</evidence>
<keyword evidence="10 12" id="KW-0486">Methionine biosynthesis</keyword>
<dbReference type="SUPFAM" id="SSF51182">
    <property type="entry name" value="RmlC-like cupins"/>
    <property type="match status" value="1"/>
</dbReference>
<dbReference type="AlphaFoldDB" id="A0ABD6EZ89"/>
<dbReference type="EMBL" id="JBGFUD010008400">
    <property type="protein sequence ID" value="MFH4982052.1"/>
    <property type="molecule type" value="Genomic_DNA"/>
</dbReference>
<dbReference type="PANTHER" id="PTHR23418">
    <property type="entry name" value="ACIREDUCTONE DIOXYGENASE"/>
    <property type="match status" value="1"/>
</dbReference>
<dbReference type="GO" id="GO:0010309">
    <property type="term" value="F:acireductone dioxygenase [iron(II)-requiring] activity"/>
    <property type="evidence" value="ECO:0007669"/>
    <property type="project" value="UniProtKB-UniRule"/>
</dbReference>
<comment type="function">
    <text evidence="12">Catalyzes 2 different reactions between oxygen and the acireductone 1,2-dihydroxy-3-keto-5-methylthiopentene (DHK-MTPene) depending upon the metal bound in the active site. Fe-containing acireductone dioxygenase (Fe-ARD) produces formate and 2-keto-4-methylthiobutyrate (KMTB), the alpha-ketoacid precursor of methionine in the methionine recycle pathway. Ni-containing acireductone dioxygenase (Ni-ARD) produces methylthiopropionate, carbon monoxide and formate, and does not lie on the methionine recycle pathway.</text>
</comment>
<feature type="binding site" evidence="12">
    <location>
        <position position="86"/>
    </location>
    <ligand>
        <name>Fe(2+)</name>
        <dbReference type="ChEBI" id="CHEBI:29033"/>
        <note>for iron-dependent acireductone dioxygenase activity</note>
    </ligand>
</feature>
<dbReference type="InterPro" id="IPR014710">
    <property type="entry name" value="RmlC-like_jellyroll"/>
</dbReference>
<evidence type="ECO:0000313" key="14">
    <source>
        <dbReference type="Proteomes" id="UP001608902"/>
    </source>
</evidence>
<organism evidence="13 14">
    <name type="scientific">Gnathostoma spinigerum</name>
    <dbReference type="NCBI Taxonomy" id="75299"/>
    <lineage>
        <taxon>Eukaryota</taxon>
        <taxon>Metazoa</taxon>
        <taxon>Ecdysozoa</taxon>
        <taxon>Nematoda</taxon>
        <taxon>Chromadorea</taxon>
        <taxon>Rhabditida</taxon>
        <taxon>Spirurina</taxon>
        <taxon>Gnathostomatomorpha</taxon>
        <taxon>Gnathostomatoidea</taxon>
        <taxon>Gnathostomatidae</taxon>
        <taxon>Gnathostoma</taxon>
    </lineage>
</organism>
<evidence type="ECO:0000256" key="3">
    <source>
        <dbReference type="ARBA" id="ARBA00022490"/>
    </source>
</evidence>
<evidence type="ECO:0000313" key="13">
    <source>
        <dbReference type="EMBL" id="MFH4982052.1"/>
    </source>
</evidence>
<protein>
    <recommendedName>
        <fullName evidence="12">Acireductone dioxygenase</fullName>
    </recommendedName>
    <alternativeName>
        <fullName evidence="12">Acireductone dioxygenase (Fe(2+)-requiring)</fullName>
        <shortName evidence="12">ARD'</shortName>
        <shortName evidence="12">Fe-ARD</shortName>
        <ecNumber evidence="12">1.13.11.54</ecNumber>
    </alternativeName>
    <alternativeName>
        <fullName evidence="12">Acireductone dioxygenase (Ni(2+)-requiring)</fullName>
        <shortName evidence="12">ARD</shortName>
        <shortName evidence="12">Ni-ARD</shortName>
        <ecNumber evidence="12">1.13.11.53</ecNumber>
    </alternativeName>
</protein>
<dbReference type="InterPro" id="IPR011051">
    <property type="entry name" value="RmlC_Cupin_sf"/>
</dbReference>
<comment type="catalytic activity">
    <reaction evidence="1 12">
        <text>1,2-dihydroxy-5-(methylsulfanyl)pent-1-en-3-one + O2 = 4-methylsulfanyl-2-oxobutanoate + formate + 2 H(+)</text>
        <dbReference type="Rhea" id="RHEA:24504"/>
        <dbReference type="ChEBI" id="CHEBI:15378"/>
        <dbReference type="ChEBI" id="CHEBI:15379"/>
        <dbReference type="ChEBI" id="CHEBI:15740"/>
        <dbReference type="ChEBI" id="CHEBI:16723"/>
        <dbReference type="ChEBI" id="CHEBI:49252"/>
        <dbReference type="EC" id="1.13.11.54"/>
    </reaction>
</comment>
<dbReference type="GO" id="GO:0005737">
    <property type="term" value="C:cytoplasm"/>
    <property type="evidence" value="ECO:0007669"/>
    <property type="project" value="UniProtKB-SubCell"/>
</dbReference>
<dbReference type="GO" id="GO:0010308">
    <property type="term" value="F:acireductone dioxygenase (Ni2+-requiring) activity"/>
    <property type="evidence" value="ECO:0007669"/>
    <property type="project" value="UniProtKB-UniRule"/>
</dbReference>
<feature type="binding site" evidence="12">
    <location>
        <position position="131"/>
    </location>
    <ligand>
        <name>Fe(2+)</name>
        <dbReference type="ChEBI" id="CHEBI:29033"/>
        <note>for iron-dependent acireductone dioxygenase activity</note>
    </ligand>
</feature>
<feature type="binding site" evidence="12">
    <location>
        <position position="86"/>
    </location>
    <ligand>
        <name>Ni(2+)</name>
        <dbReference type="ChEBI" id="CHEBI:49786"/>
        <note>for nickel-dependent acireductone dioxygenase activity</note>
    </ligand>
</feature>
<dbReference type="InterPro" id="IPR004313">
    <property type="entry name" value="ARD"/>
</dbReference>
<dbReference type="GO" id="GO:0019509">
    <property type="term" value="P:L-methionine salvage from methylthioadenosine"/>
    <property type="evidence" value="ECO:0007669"/>
    <property type="project" value="UniProtKB-UniRule"/>
</dbReference>
<dbReference type="GO" id="GO:0005634">
    <property type="term" value="C:nucleus"/>
    <property type="evidence" value="ECO:0007669"/>
    <property type="project" value="UniProtKB-SubCell"/>
</dbReference>
<dbReference type="InterPro" id="IPR027496">
    <property type="entry name" value="ARD_euk"/>
</dbReference>
<dbReference type="CDD" id="cd02232">
    <property type="entry name" value="cupin_ARD"/>
    <property type="match status" value="1"/>
</dbReference>
<comment type="cofactor">
    <cofactor evidence="12">
        <name>Fe(2+)</name>
        <dbReference type="ChEBI" id="CHEBI:29033"/>
    </cofactor>
    <cofactor evidence="12">
        <name>Ni(2+)</name>
        <dbReference type="ChEBI" id="CHEBI:49786"/>
    </cofactor>
    <text evidence="12">Binds either 1 Fe or Ni cation per monomer. Iron-binding promotes an acireductone dioxygenase reaction producing 2-keto-4-methylthiobutyrate, while nickel-binding promotes an acireductone dioxygenase reaction producing 3-(methylsulfanyl)propanoate.</text>
</comment>
<keyword evidence="4 12" id="KW-0533">Nickel</keyword>
<comment type="similarity">
    <text evidence="12">Belongs to the acireductone dioxygenase (ARD) family.</text>
</comment>
<sequence>MVRAWRMSDTVTDQRRECYSDPPSEVSLDELNTLGVIYIYIPETERSKAVEKVCSDRGYSFKDEITISRDRLPDYENKIKTFFDEHLHSDEEVRYVIEGSGYFDVRDHNDKWIRIAVDPGDLLILPAGIYHRFTVDTKDYIHAVRLFKGVPVWTPYNRCEAVDDMDVRREYLNTLTLSH</sequence>
<feature type="binding site" evidence="12">
    <location>
        <position position="92"/>
    </location>
    <ligand>
        <name>Fe(2+)</name>
        <dbReference type="ChEBI" id="CHEBI:29033"/>
        <note>for iron-dependent acireductone dioxygenase activity</note>
    </ligand>
</feature>
<keyword evidence="5 12" id="KW-0028">Amino-acid biosynthesis</keyword>
<keyword evidence="9 12" id="KW-0408">Iron</keyword>
<comment type="subcellular location">
    <subcellularLocation>
        <location evidence="2">Cell membrane</location>
        <topology evidence="2">Peripheral membrane protein</topology>
        <orientation evidence="2">Cytoplasmic side</orientation>
    </subcellularLocation>
    <subcellularLocation>
        <location evidence="12">Cytoplasm</location>
    </subcellularLocation>
    <subcellularLocation>
        <location evidence="12">Nucleus</location>
    </subcellularLocation>
</comment>
<evidence type="ECO:0000256" key="12">
    <source>
        <dbReference type="HAMAP-Rule" id="MF_03154"/>
    </source>
</evidence>
<evidence type="ECO:0000256" key="7">
    <source>
        <dbReference type="ARBA" id="ARBA00022964"/>
    </source>
</evidence>
<keyword evidence="11 12" id="KW-0539">Nucleus</keyword>
<keyword evidence="8 12" id="KW-0560">Oxidoreductase</keyword>
<evidence type="ECO:0000256" key="11">
    <source>
        <dbReference type="ARBA" id="ARBA00023242"/>
    </source>
</evidence>
<feature type="binding site" evidence="12">
    <location>
        <position position="92"/>
    </location>
    <ligand>
        <name>Ni(2+)</name>
        <dbReference type="ChEBI" id="CHEBI:49786"/>
        <note>for nickel-dependent acireductone dioxygenase activity</note>
    </ligand>
</feature>
<accession>A0ABD6EZ89</accession>
<dbReference type="Pfam" id="PF03079">
    <property type="entry name" value="ARD"/>
    <property type="match status" value="1"/>
</dbReference>
<dbReference type="HAMAP" id="MF_03154">
    <property type="entry name" value="Salvage_MtnD_euk"/>
    <property type="match status" value="1"/>
</dbReference>
<dbReference type="Proteomes" id="UP001608902">
    <property type="component" value="Unassembled WGS sequence"/>
</dbReference>
<comment type="pathway">
    <text evidence="12">Amino-acid biosynthesis; L-methionine biosynthesis via salvage pathway; L-methionine from S-methyl-5-thio-alpha-D-ribose 1-phosphate: step 5/6.</text>
</comment>
<proteinExistence type="inferred from homology"/>